<reference evidence="2" key="1">
    <citation type="journal article" date="2015" name="ISME J.">
        <title>Draft Genome Sequence of Streptomyces incarnatus NRRL8089, which Produces the Nucleoside Antibiotic Sinefungin.</title>
        <authorList>
            <person name="Oshima K."/>
            <person name="Hattori M."/>
            <person name="Shimizu H."/>
            <person name="Fukuda K."/>
            <person name="Nemoto M."/>
            <person name="Inagaki K."/>
            <person name="Tamura T."/>
        </authorList>
    </citation>
    <scope>NUCLEOTIDE SEQUENCE</scope>
    <source>
        <strain evidence="2">FACHB-1375</strain>
    </source>
</reference>
<dbReference type="Proteomes" id="UP000641646">
    <property type="component" value="Unassembled WGS sequence"/>
</dbReference>
<dbReference type="EMBL" id="JACJPW010000035">
    <property type="protein sequence ID" value="MBD2182358.1"/>
    <property type="molecule type" value="Genomic_DNA"/>
</dbReference>
<keyword evidence="1" id="KW-0812">Transmembrane</keyword>
<accession>A0A926VFI2</accession>
<sequence length="139" mass="15459">MKIIKKLSAGLLLAFGGIFLMVPVLVWTFPDKDASPEDIQEDKDAALGGLFLGIPSVAWGAWLAGGLHKQAKKEECDRLNSIFYQILKEGNGQITVLRLAMEAKLPGKVAKQYLDEKAKEFQANFHVTENGDIIYRFHL</sequence>
<evidence type="ECO:0000313" key="2">
    <source>
        <dbReference type="EMBL" id="MBD2182358.1"/>
    </source>
</evidence>
<reference evidence="2" key="2">
    <citation type="submission" date="2020-08" db="EMBL/GenBank/DDBJ databases">
        <authorList>
            <person name="Chen M."/>
            <person name="Teng W."/>
            <person name="Zhao L."/>
            <person name="Hu C."/>
            <person name="Zhou Y."/>
            <person name="Han B."/>
            <person name="Song L."/>
            <person name="Shu W."/>
        </authorList>
    </citation>
    <scope>NUCLEOTIDE SEQUENCE</scope>
    <source>
        <strain evidence="2">FACHB-1375</strain>
    </source>
</reference>
<evidence type="ECO:0000256" key="1">
    <source>
        <dbReference type="SAM" id="Phobius"/>
    </source>
</evidence>
<organism evidence="2 3">
    <name type="scientific">Aerosakkonema funiforme FACHB-1375</name>
    <dbReference type="NCBI Taxonomy" id="2949571"/>
    <lineage>
        <taxon>Bacteria</taxon>
        <taxon>Bacillati</taxon>
        <taxon>Cyanobacteriota</taxon>
        <taxon>Cyanophyceae</taxon>
        <taxon>Oscillatoriophycideae</taxon>
        <taxon>Aerosakkonematales</taxon>
        <taxon>Aerosakkonemataceae</taxon>
        <taxon>Aerosakkonema</taxon>
    </lineage>
</organism>
<gene>
    <name evidence="2" type="ORF">H6G03_14855</name>
</gene>
<proteinExistence type="predicted"/>
<feature type="transmembrane region" description="Helical" evidence="1">
    <location>
        <begin position="7"/>
        <end position="26"/>
    </location>
</feature>
<dbReference type="AlphaFoldDB" id="A0A926VFI2"/>
<keyword evidence="1" id="KW-0472">Membrane</keyword>
<protein>
    <submittedName>
        <fullName evidence="2">Uncharacterized protein</fullName>
    </submittedName>
</protein>
<comment type="caution">
    <text evidence="2">The sequence shown here is derived from an EMBL/GenBank/DDBJ whole genome shotgun (WGS) entry which is preliminary data.</text>
</comment>
<keyword evidence="1" id="KW-1133">Transmembrane helix</keyword>
<feature type="transmembrane region" description="Helical" evidence="1">
    <location>
        <begin position="46"/>
        <end position="64"/>
    </location>
</feature>
<evidence type="ECO:0000313" key="3">
    <source>
        <dbReference type="Proteomes" id="UP000641646"/>
    </source>
</evidence>
<keyword evidence="3" id="KW-1185">Reference proteome</keyword>
<name>A0A926VFI2_9CYAN</name>